<feature type="region of interest" description="Disordered" evidence="2">
    <location>
        <begin position="334"/>
        <end position="364"/>
    </location>
</feature>
<accession>A0A1J4QFM4</accession>
<dbReference type="AlphaFoldDB" id="A0A1J4QFM4"/>
<evidence type="ECO:0000256" key="1">
    <source>
        <dbReference type="SAM" id="Coils"/>
    </source>
</evidence>
<organism evidence="3 4">
    <name type="scientific">Oceanisphaera psychrotolerans</name>
    <dbReference type="NCBI Taxonomy" id="1414654"/>
    <lineage>
        <taxon>Bacteria</taxon>
        <taxon>Pseudomonadati</taxon>
        <taxon>Pseudomonadota</taxon>
        <taxon>Gammaproteobacteria</taxon>
        <taxon>Aeromonadales</taxon>
        <taxon>Aeromonadaceae</taxon>
        <taxon>Oceanisphaera</taxon>
    </lineage>
</organism>
<dbReference type="STRING" id="1414654.BFR47_10930"/>
<evidence type="ECO:0000256" key="2">
    <source>
        <dbReference type="SAM" id="MobiDB-lite"/>
    </source>
</evidence>
<keyword evidence="1" id="KW-0175">Coiled coil</keyword>
<comment type="caution">
    <text evidence="3">The sequence shown here is derived from an EMBL/GenBank/DDBJ whole genome shotgun (WGS) entry which is preliminary data.</text>
</comment>
<dbReference type="EMBL" id="MDKE01000008">
    <property type="protein sequence ID" value="OIN12892.1"/>
    <property type="molecule type" value="Genomic_DNA"/>
</dbReference>
<dbReference type="Proteomes" id="UP000243073">
    <property type="component" value="Unassembled WGS sequence"/>
</dbReference>
<evidence type="ECO:0000313" key="3">
    <source>
        <dbReference type="EMBL" id="OIN12892.1"/>
    </source>
</evidence>
<evidence type="ECO:0000313" key="4">
    <source>
        <dbReference type="Proteomes" id="UP000243073"/>
    </source>
</evidence>
<dbReference type="OrthoDB" id="7068720at2"/>
<reference evidence="3 4" key="1">
    <citation type="submission" date="2016-07" db="EMBL/GenBank/DDBJ databases">
        <title>Draft Genome Sequence of Oceanisphaera psychrotolerans, isolated from coastal sediment samples.</title>
        <authorList>
            <person name="Zhuo S."/>
            <person name="Ruan Z."/>
        </authorList>
    </citation>
    <scope>NUCLEOTIDE SEQUENCE [LARGE SCALE GENOMIC DNA]</scope>
    <source>
        <strain evidence="3 4">LAM-WHM-ZC</strain>
    </source>
</reference>
<proteinExistence type="predicted"/>
<feature type="coiled-coil region" evidence="1">
    <location>
        <begin position="210"/>
        <end position="328"/>
    </location>
</feature>
<feature type="compositionally biased region" description="Low complexity" evidence="2">
    <location>
        <begin position="336"/>
        <end position="350"/>
    </location>
</feature>
<dbReference type="RefSeq" id="WP_071471752.1">
    <property type="nucleotide sequence ID" value="NZ_MDKE01000008.1"/>
</dbReference>
<gene>
    <name evidence="3" type="ORF">BFR47_10930</name>
</gene>
<protein>
    <submittedName>
        <fullName evidence="3">Uncharacterized protein</fullName>
    </submittedName>
</protein>
<keyword evidence="4" id="KW-1185">Reference proteome</keyword>
<sequence length="467" mass="53267">MNILIGTSPFCCRDKTVSLLQQAGITPSTTLDLVDEQTLSQATVLLANHSVAAAIVLYAPLDMALEHAIAQSVPVEQALVSWQQNTSQLVRFYKQHRTGVLLASLADVFAAPQAFVNACANRWPSLTLDDNEPVSSEVKPAPFYQLLAYALQIHVPALQTLSQQLTALTQPLTYHHPAPTSLPVDVGELVSHYQHAVSAQKQLPALMEQLYTLQQECEQGKQKLDEQQQENQLLLEQLFSVQEELDSRLQEHEKQRTYQQQQQTLTQQLEKKQQAHVKEKQELQNQNARLQEQWNSLQQEYEQEKQRQDELRQENQLLLEQLFAVQEELESHYLASRQQDSQQQPGSSSSDDQHTHNANVPLLKRQLQKWTTKKALRRKLADLHNSPLFDPKWYLAQYPDIATNVKFRKNPALHYLKFGGFEGRNPSPHFNSAAYLALNPDVQAEGFNPLLHYLRFGQAENRHTGQS</sequence>
<name>A0A1J4QFM4_9GAMM</name>